<dbReference type="Proteomes" id="UP000703674">
    <property type="component" value="Unassembled WGS sequence"/>
</dbReference>
<comment type="caution">
    <text evidence="1">The sequence shown here is derived from an EMBL/GenBank/DDBJ whole genome shotgun (WGS) entry which is preliminary data.</text>
</comment>
<dbReference type="EMBL" id="JAAVJR010001484">
    <property type="protein sequence ID" value="NJW55735.1"/>
    <property type="molecule type" value="Genomic_DNA"/>
</dbReference>
<proteinExistence type="predicted"/>
<gene>
    <name evidence="1" type="ORF">HC175_22735</name>
</gene>
<keyword evidence="2" id="KW-1185">Reference proteome</keyword>
<feature type="non-terminal residue" evidence="1">
    <location>
        <position position="1"/>
    </location>
</feature>
<protein>
    <submittedName>
        <fullName evidence="1">Endolytic transglycosylase MltG</fullName>
    </submittedName>
</protein>
<sequence>EPVWVTFNNQERLEDLAGRVAGQIEADSMELLNTMKDSAFLKQYEFNKRNALGMYVPNKYQFYWNTSAEEFRERMRTEYNRFWTAERLKKAEEIGLTPQEV</sequence>
<evidence type="ECO:0000313" key="2">
    <source>
        <dbReference type="Proteomes" id="UP000703674"/>
    </source>
</evidence>
<reference evidence="1 2" key="1">
    <citation type="submission" date="2020-03" db="EMBL/GenBank/DDBJ databases">
        <title>Salinimicrobium sp. nov, isolated from SCS.</title>
        <authorList>
            <person name="Cao W.R."/>
        </authorList>
    </citation>
    <scope>NUCLEOTIDE SEQUENCE [LARGE SCALE GENOMIC DNA]</scope>
    <source>
        <strain evidence="2">J15B91</strain>
    </source>
</reference>
<dbReference type="Pfam" id="PF02618">
    <property type="entry name" value="YceG"/>
    <property type="match status" value="1"/>
</dbReference>
<evidence type="ECO:0000313" key="1">
    <source>
        <dbReference type="EMBL" id="NJW55735.1"/>
    </source>
</evidence>
<organism evidence="1 2">
    <name type="scientific">Salinimicrobium oceani</name>
    <dbReference type="NCBI Taxonomy" id="2722702"/>
    <lineage>
        <taxon>Bacteria</taxon>
        <taxon>Pseudomonadati</taxon>
        <taxon>Bacteroidota</taxon>
        <taxon>Flavobacteriia</taxon>
        <taxon>Flavobacteriales</taxon>
        <taxon>Flavobacteriaceae</taxon>
        <taxon>Salinimicrobium</taxon>
    </lineage>
</organism>
<feature type="non-terminal residue" evidence="1">
    <location>
        <position position="101"/>
    </location>
</feature>
<accession>A0ABX1D5T7</accession>
<dbReference type="InterPro" id="IPR003770">
    <property type="entry name" value="MLTG-like"/>
</dbReference>
<name>A0ABX1D5T7_9FLAO</name>
<dbReference type="RefSeq" id="WP_168140053.1">
    <property type="nucleotide sequence ID" value="NZ_JAAVJR010001484.1"/>
</dbReference>